<organism evidence="1 2">
    <name type="scientific">Riccia sorocarpa</name>
    <dbReference type="NCBI Taxonomy" id="122646"/>
    <lineage>
        <taxon>Eukaryota</taxon>
        <taxon>Viridiplantae</taxon>
        <taxon>Streptophyta</taxon>
        <taxon>Embryophyta</taxon>
        <taxon>Marchantiophyta</taxon>
        <taxon>Marchantiopsida</taxon>
        <taxon>Marchantiidae</taxon>
        <taxon>Marchantiales</taxon>
        <taxon>Ricciaceae</taxon>
        <taxon>Riccia</taxon>
    </lineage>
</organism>
<name>A0ABD3HJC1_9MARC</name>
<dbReference type="EMBL" id="JBJQOH010000004">
    <property type="protein sequence ID" value="KAL3690477.1"/>
    <property type="molecule type" value="Genomic_DNA"/>
</dbReference>
<dbReference type="Proteomes" id="UP001633002">
    <property type="component" value="Unassembled WGS sequence"/>
</dbReference>
<keyword evidence="2" id="KW-1185">Reference proteome</keyword>
<gene>
    <name evidence="1" type="ORF">R1sor_016786</name>
</gene>
<evidence type="ECO:0000313" key="2">
    <source>
        <dbReference type="Proteomes" id="UP001633002"/>
    </source>
</evidence>
<protein>
    <submittedName>
        <fullName evidence="1">Uncharacterized protein</fullName>
    </submittedName>
</protein>
<proteinExistence type="predicted"/>
<sequence>MFINFVSTLNNNATSCVRINIAATNLFPISKSWGKSKARWISAQNPILPWMAELDWVWGRDNETKKLLRFQFKDGLDEEVIYQLALQKIKIMLNSPTAQSTTVHGRIVIVNHLIYGIVWFLLPLWARGKDKIRNLEMMVLKYVWGGDETTNKRHKVAEEILHQRKSDGGMELMSLQAQTQAFAAKTVPWAYTPGTHPLKSWMLANFDAIAKTRWGSSHTWLTTPSRGK</sequence>
<evidence type="ECO:0000313" key="1">
    <source>
        <dbReference type="EMBL" id="KAL3690477.1"/>
    </source>
</evidence>
<reference evidence="1 2" key="1">
    <citation type="submission" date="2024-09" db="EMBL/GenBank/DDBJ databases">
        <title>Chromosome-scale assembly of Riccia sorocarpa.</title>
        <authorList>
            <person name="Paukszto L."/>
        </authorList>
    </citation>
    <scope>NUCLEOTIDE SEQUENCE [LARGE SCALE GENOMIC DNA]</scope>
    <source>
        <strain evidence="1">LP-2024</strain>
        <tissue evidence="1">Aerial parts of the thallus</tissue>
    </source>
</reference>
<accession>A0ABD3HJC1</accession>
<dbReference type="AlphaFoldDB" id="A0ABD3HJC1"/>
<comment type="caution">
    <text evidence="1">The sequence shown here is derived from an EMBL/GenBank/DDBJ whole genome shotgun (WGS) entry which is preliminary data.</text>
</comment>